<keyword evidence="12" id="KW-1185">Reference proteome</keyword>
<proteinExistence type="predicted"/>
<protein>
    <recommendedName>
        <fullName evidence="2">histidine kinase</fullName>
        <ecNumber evidence="2">2.7.13.3</ecNumber>
    </recommendedName>
</protein>
<evidence type="ECO:0000259" key="10">
    <source>
        <dbReference type="PROSITE" id="PS50109"/>
    </source>
</evidence>
<evidence type="ECO:0000256" key="9">
    <source>
        <dbReference type="SAM" id="Phobius"/>
    </source>
</evidence>
<dbReference type="PANTHER" id="PTHR43065:SF10">
    <property type="entry name" value="PEROXIDE STRESS-ACTIVATED HISTIDINE KINASE MAK3"/>
    <property type="match status" value="1"/>
</dbReference>
<keyword evidence="3" id="KW-0597">Phosphoprotein</keyword>
<dbReference type="GO" id="GO:0000155">
    <property type="term" value="F:phosphorelay sensor kinase activity"/>
    <property type="evidence" value="ECO:0007669"/>
    <property type="project" value="InterPro"/>
</dbReference>
<evidence type="ECO:0000256" key="7">
    <source>
        <dbReference type="ARBA" id="ARBA00022840"/>
    </source>
</evidence>
<dbReference type="InterPro" id="IPR003594">
    <property type="entry name" value="HATPase_dom"/>
</dbReference>
<dbReference type="EC" id="2.7.13.3" evidence="2"/>
<dbReference type="Gene3D" id="3.30.565.10">
    <property type="entry name" value="Histidine kinase-like ATPase, C-terminal domain"/>
    <property type="match status" value="1"/>
</dbReference>
<dbReference type="Proteomes" id="UP000248925">
    <property type="component" value="Unassembled WGS sequence"/>
</dbReference>
<dbReference type="SMART" id="SM00388">
    <property type="entry name" value="HisKA"/>
    <property type="match status" value="1"/>
</dbReference>
<keyword evidence="5" id="KW-0547">Nucleotide-binding</keyword>
<dbReference type="OrthoDB" id="226486at2"/>
<dbReference type="InterPro" id="IPR004358">
    <property type="entry name" value="Sig_transdc_His_kin-like_C"/>
</dbReference>
<dbReference type="AlphaFoldDB" id="A0A2W4EDA4"/>
<evidence type="ECO:0000313" key="12">
    <source>
        <dbReference type="Proteomes" id="UP000248925"/>
    </source>
</evidence>
<evidence type="ECO:0000256" key="6">
    <source>
        <dbReference type="ARBA" id="ARBA00022777"/>
    </source>
</evidence>
<dbReference type="GO" id="GO:0005524">
    <property type="term" value="F:ATP binding"/>
    <property type="evidence" value="ECO:0007669"/>
    <property type="project" value="UniProtKB-KW"/>
</dbReference>
<gene>
    <name evidence="11" type="ORF">CPY51_24245</name>
</gene>
<evidence type="ECO:0000313" key="11">
    <source>
        <dbReference type="EMBL" id="PZM09973.1"/>
    </source>
</evidence>
<keyword evidence="9" id="KW-0472">Membrane</keyword>
<dbReference type="SUPFAM" id="SSF55874">
    <property type="entry name" value="ATPase domain of HSP90 chaperone/DNA topoisomerase II/histidine kinase"/>
    <property type="match status" value="1"/>
</dbReference>
<evidence type="ECO:0000256" key="8">
    <source>
        <dbReference type="ARBA" id="ARBA00023012"/>
    </source>
</evidence>
<comment type="caution">
    <text evidence="11">The sequence shown here is derived from an EMBL/GenBank/DDBJ whole genome shotgun (WGS) entry which is preliminary data.</text>
</comment>
<accession>A0A2W4EDA4</accession>
<dbReference type="Pfam" id="PF00512">
    <property type="entry name" value="HisKA"/>
    <property type="match status" value="1"/>
</dbReference>
<dbReference type="InterPro" id="IPR005467">
    <property type="entry name" value="His_kinase_dom"/>
</dbReference>
<comment type="catalytic activity">
    <reaction evidence="1">
        <text>ATP + protein L-histidine = ADP + protein N-phospho-L-histidine.</text>
        <dbReference type="EC" id="2.7.13.3"/>
    </reaction>
</comment>
<dbReference type="PANTHER" id="PTHR43065">
    <property type="entry name" value="SENSOR HISTIDINE KINASE"/>
    <property type="match status" value="1"/>
</dbReference>
<feature type="transmembrane region" description="Helical" evidence="9">
    <location>
        <begin position="42"/>
        <end position="73"/>
    </location>
</feature>
<sequence length="356" mass="38599">MKHAMFSKEQNRPKLRAAFIASLLICIFVADTVTNFEIAFAVFYIAVILIAIGFLSTRGVVVLASICIGLTVLSLFLTRRGSFEAGLFNCGISTCAIGITTYLALKTVAAQAAVYDAQEQFARMARLTRLGELTASIAHEVNQPLAGMATSADACRRWLDHAPPNLERARLAAERIVSDAKRASDVIVRVRRLAKSEPPHQERFDLNEAAAEAVGMAEHEIERNSVSLQMNLAEDLPSVMADKIQIQQVISNLLLNAIEAMTGVPSFKRELAVSSSRDDEGRVVFAVADSGSGMKQTTIDHLFEAFWTTKESGMGIGLTISRSIIEAHGGRISVTSAPRMGTIVQFSLPAAEENET</sequence>
<evidence type="ECO:0000256" key="2">
    <source>
        <dbReference type="ARBA" id="ARBA00012438"/>
    </source>
</evidence>
<keyword evidence="9" id="KW-0812">Transmembrane</keyword>
<name>A0A2W4EDA4_9HYPH</name>
<dbReference type="InterPro" id="IPR003661">
    <property type="entry name" value="HisK_dim/P_dom"/>
</dbReference>
<feature type="domain" description="Histidine kinase" evidence="10">
    <location>
        <begin position="136"/>
        <end position="352"/>
    </location>
</feature>
<dbReference type="Pfam" id="PF02518">
    <property type="entry name" value="HATPase_c"/>
    <property type="match status" value="1"/>
</dbReference>
<organism evidence="11 12">
    <name type="scientific">Rhizobium tubonense</name>
    <dbReference type="NCBI Taxonomy" id="484088"/>
    <lineage>
        <taxon>Bacteria</taxon>
        <taxon>Pseudomonadati</taxon>
        <taxon>Pseudomonadota</taxon>
        <taxon>Alphaproteobacteria</taxon>
        <taxon>Hyphomicrobiales</taxon>
        <taxon>Rhizobiaceae</taxon>
        <taxon>Rhizobium/Agrobacterium group</taxon>
        <taxon>Rhizobium</taxon>
    </lineage>
</organism>
<dbReference type="EMBL" id="PCDP01000056">
    <property type="protein sequence ID" value="PZM09973.1"/>
    <property type="molecule type" value="Genomic_DNA"/>
</dbReference>
<dbReference type="PROSITE" id="PS50109">
    <property type="entry name" value="HIS_KIN"/>
    <property type="match status" value="1"/>
</dbReference>
<dbReference type="PRINTS" id="PR00344">
    <property type="entry name" value="BCTRLSENSOR"/>
</dbReference>
<dbReference type="InterPro" id="IPR036097">
    <property type="entry name" value="HisK_dim/P_sf"/>
</dbReference>
<reference evidence="11 12" key="1">
    <citation type="journal article" date="2018" name="Sci. Rep.">
        <title>Rhizobium tumorigenes sp. nov., a novel plant tumorigenic bacterium isolated from cane gall tumors on thornless blackberry.</title>
        <authorList>
            <person name="Kuzmanovi N."/>
            <person name="Smalla K."/>
            <person name="Gronow S."/>
            <person name="PuBawska J."/>
        </authorList>
    </citation>
    <scope>NUCLEOTIDE SEQUENCE [LARGE SCALE GENOMIC DNA]</scope>
    <source>
        <strain evidence="11 12">CCBAU 85046</strain>
    </source>
</reference>
<keyword evidence="4" id="KW-0808">Transferase</keyword>
<keyword evidence="7" id="KW-0067">ATP-binding</keyword>
<keyword evidence="9" id="KW-1133">Transmembrane helix</keyword>
<dbReference type="SUPFAM" id="SSF47384">
    <property type="entry name" value="Homodimeric domain of signal transducing histidine kinase"/>
    <property type="match status" value="1"/>
</dbReference>
<dbReference type="InterPro" id="IPR036890">
    <property type="entry name" value="HATPase_C_sf"/>
</dbReference>
<keyword evidence="6 11" id="KW-0418">Kinase</keyword>
<dbReference type="CDD" id="cd00082">
    <property type="entry name" value="HisKA"/>
    <property type="match status" value="1"/>
</dbReference>
<dbReference type="SMART" id="SM00387">
    <property type="entry name" value="HATPase_c"/>
    <property type="match status" value="1"/>
</dbReference>
<evidence type="ECO:0000256" key="1">
    <source>
        <dbReference type="ARBA" id="ARBA00000085"/>
    </source>
</evidence>
<dbReference type="Gene3D" id="1.10.287.130">
    <property type="match status" value="1"/>
</dbReference>
<evidence type="ECO:0000256" key="4">
    <source>
        <dbReference type="ARBA" id="ARBA00022679"/>
    </source>
</evidence>
<evidence type="ECO:0000256" key="5">
    <source>
        <dbReference type="ARBA" id="ARBA00022741"/>
    </source>
</evidence>
<keyword evidence="8" id="KW-0902">Two-component regulatory system</keyword>
<evidence type="ECO:0000256" key="3">
    <source>
        <dbReference type="ARBA" id="ARBA00022553"/>
    </source>
</evidence>